<gene>
    <name evidence="7" type="ORF">FLK61_38520</name>
</gene>
<dbReference type="Proteomes" id="UP000318138">
    <property type="component" value="Chromosome"/>
</dbReference>
<dbReference type="CDD" id="cd17536">
    <property type="entry name" value="REC_YesN-like"/>
    <property type="match status" value="1"/>
</dbReference>
<keyword evidence="4" id="KW-0597">Phosphoprotein</keyword>
<dbReference type="Pfam" id="PF00072">
    <property type="entry name" value="Response_reg"/>
    <property type="match status" value="1"/>
</dbReference>
<evidence type="ECO:0000313" key="8">
    <source>
        <dbReference type="Proteomes" id="UP000318138"/>
    </source>
</evidence>
<dbReference type="PROSITE" id="PS50110">
    <property type="entry name" value="RESPONSE_REGULATORY"/>
    <property type="match status" value="1"/>
</dbReference>
<dbReference type="InterPro" id="IPR018060">
    <property type="entry name" value="HTH_AraC"/>
</dbReference>
<evidence type="ECO:0000256" key="2">
    <source>
        <dbReference type="ARBA" id="ARBA00023125"/>
    </source>
</evidence>
<dbReference type="InterPro" id="IPR018062">
    <property type="entry name" value="HTH_AraC-typ_CS"/>
</dbReference>
<keyword evidence="1" id="KW-0805">Transcription regulation</keyword>
<dbReference type="GO" id="GO:0003700">
    <property type="term" value="F:DNA-binding transcription factor activity"/>
    <property type="evidence" value="ECO:0007669"/>
    <property type="project" value="InterPro"/>
</dbReference>
<proteinExistence type="predicted"/>
<dbReference type="SMART" id="SM00342">
    <property type="entry name" value="HTH_ARAC"/>
    <property type="match status" value="1"/>
</dbReference>
<evidence type="ECO:0000259" key="6">
    <source>
        <dbReference type="PROSITE" id="PS50110"/>
    </source>
</evidence>
<dbReference type="Pfam" id="PF12833">
    <property type="entry name" value="HTH_18"/>
    <property type="match status" value="1"/>
</dbReference>
<sequence>MSTNGLLRVMVVDDEHLIRQGIKHYFNWEEKGFTIAGEASNGQEALNMIEDIDPHIIVTDIVMPIMDGEELTKRVKRDYPAIQMIVLSSYGEFDYVRATFQLGVVDYILKPKLEPKTLLDVLTVAAERVQPSVMDEGQTHAARTQALLEKILLGFATDADFESGLFQEAFPYEAFLLMRESRKEQSTTSPMDQLVNGLDTSRTIHMSLQLKDGDTLHLLQANDREALQRSVVAELPTRTVVCSRVMTNPMELAQAASQLEACMKQVHFYFPQKRVVVAGELDLTQGHEEFDVDAYMLKLREQRYQEAAEGLITHVQAMMQTPQLGPNEFRTFLTHMIFTTAIILHAQPAAGETIEKEKYTYMTAINEAETAERATEALTVFLQKVTPGVRTKDTHDTNMKLLQDYIAEHYMEPLSLKELASHFHFHPSYLSSYFSAHNKEGFSEYLTSIRIEESKKLLKHSGMPIAEISHEVGYSDHSYYCKVFKKDTGVSPSQYRRDYLLKGQEK</sequence>
<dbReference type="InterPro" id="IPR011006">
    <property type="entry name" value="CheY-like_superfamily"/>
</dbReference>
<reference evidence="8" key="1">
    <citation type="submission" date="2019-07" db="EMBL/GenBank/DDBJ databases">
        <title>Bacillus alkalisoli sp. nov. isolated from saline soil.</title>
        <authorList>
            <person name="Sun J.-Q."/>
            <person name="Xu L."/>
        </authorList>
    </citation>
    <scope>NUCLEOTIDE SEQUENCE [LARGE SCALE GENOMIC DNA]</scope>
    <source>
        <strain evidence="8">M4U3P1</strain>
    </source>
</reference>
<protein>
    <submittedName>
        <fullName evidence="7">Response regulator transcription factor</fullName>
    </submittedName>
</protein>
<dbReference type="PANTHER" id="PTHR43280">
    <property type="entry name" value="ARAC-FAMILY TRANSCRIPTIONAL REGULATOR"/>
    <property type="match status" value="1"/>
</dbReference>
<evidence type="ECO:0000256" key="3">
    <source>
        <dbReference type="ARBA" id="ARBA00023163"/>
    </source>
</evidence>
<dbReference type="SUPFAM" id="SSF46689">
    <property type="entry name" value="Homeodomain-like"/>
    <property type="match status" value="2"/>
</dbReference>
<dbReference type="InterPro" id="IPR009057">
    <property type="entry name" value="Homeodomain-like_sf"/>
</dbReference>
<feature type="modified residue" description="4-aspartylphosphate" evidence="4">
    <location>
        <position position="60"/>
    </location>
</feature>
<dbReference type="SUPFAM" id="SSF52172">
    <property type="entry name" value="CheY-like"/>
    <property type="match status" value="1"/>
</dbReference>
<keyword evidence="8" id="KW-1185">Reference proteome</keyword>
<dbReference type="PANTHER" id="PTHR43280:SF10">
    <property type="entry name" value="REGULATORY PROTEIN POCR"/>
    <property type="match status" value="1"/>
</dbReference>
<feature type="domain" description="HTH araC/xylS-type" evidence="5">
    <location>
        <begin position="400"/>
        <end position="498"/>
    </location>
</feature>
<dbReference type="Gene3D" id="1.10.10.60">
    <property type="entry name" value="Homeodomain-like"/>
    <property type="match status" value="2"/>
</dbReference>
<dbReference type="AlphaFoldDB" id="A0A859FI44"/>
<dbReference type="RefSeq" id="WP_176010494.1">
    <property type="nucleotide sequence ID" value="NZ_CP041372.2"/>
</dbReference>
<evidence type="ECO:0000256" key="1">
    <source>
        <dbReference type="ARBA" id="ARBA00023015"/>
    </source>
</evidence>
<evidence type="ECO:0000256" key="4">
    <source>
        <dbReference type="PROSITE-ProRule" id="PRU00169"/>
    </source>
</evidence>
<dbReference type="Gene3D" id="3.40.50.2300">
    <property type="match status" value="1"/>
</dbReference>
<dbReference type="GO" id="GO:0000160">
    <property type="term" value="P:phosphorelay signal transduction system"/>
    <property type="evidence" value="ECO:0007669"/>
    <property type="project" value="InterPro"/>
</dbReference>
<dbReference type="GO" id="GO:0043565">
    <property type="term" value="F:sequence-specific DNA binding"/>
    <property type="evidence" value="ECO:0007669"/>
    <property type="project" value="InterPro"/>
</dbReference>
<dbReference type="InterPro" id="IPR020449">
    <property type="entry name" value="Tscrpt_reg_AraC-type_HTH"/>
</dbReference>
<feature type="domain" description="Response regulatory" evidence="6">
    <location>
        <begin position="8"/>
        <end position="125"/>
    </location>
</feature>
<keyword evidence="3" id="KW-0804">Transcription</keyword>
<dbReference type="KEGG" id="psua:FLK61_38520"/>
<dbReference type="EMBL" id="CP041372">
    <property type="protein sequence ID" value="QKS72518.1"/>
    <property type="molecule type" value="Genomic_DNA"/>
</dbReference>
<evidence type="ECO:0000259" key="5">
    <source>
        <dbReference type="PROSITE" id="PS01124"/>
    </source>
</evidence>
<organism evidence="7 8">
    <name type="scientific">Paenalkalicoccus suaedae</name>
    <dbReference type="NCBI Taxonomy" id="2592382"/>
    <lineage>
        <taxon>Bacteria</taxon>
        <taxon>Bacillati</taxon>
        <taxon>Bacillota</taxon>
        <taxon>Bacilli</taxon>
        <taxon>Bacillales</taxon>
        <taxon>Bacillaceae</taxon>
        <taxon>Paenalkalicoccus</taxon>
    </lineage>
</organism>
<name>A0A859FI44_9BACI</name>
<dbReference type="SMART" id="SM00448">
    <property type="entry name" value="REC"/>
    <property type="match status" value="1"/>
</dbReference>
<keyword evidence="2" id="KW-0238">DNA-binding</keyword>
<dbReference type="PROSITE" id="PS01124">
    <property type="entry name" value="HTH_ARAC_FAMILY_2"/>
    <property type="match status" value="1"/>
</dbReference>
<dbReference type="PROSITE" id="PS00041">
    <property type="entry name" value="HTH_ARAC_FAMILY_1"/>
    <property type="match status" value="1"/>
</dbReference>
<dbReference type="PRINTS" id="PR00032">
    <property type="entry name" value="HTHARAC"/>
</dbReference>
<dbReference type="InterPro" id="IPR001789">
    <property type="entry name" value="Sig_transdc_resp-reg_receiver"/>
</dbReference>
<evidence type="ECO:0000313" key="7">
    <source>
        <dbReference type="EMBL" id="QKS72518.1"/>
    </source>
</evidence>
<accession>A0A859FI44</accession>